<dbReference type="PANTHER" id="PTHR23301:SF109">
    <property type="entry name" value="CHITIN-BINDING TYPE-2 DOMAIN-CONTAINING PROTEIN"/>
    <property type="match status" value="1"/>
</dbReference>
<evidence type="ECO:0000256" key="5">
    <source>
        <dbReference type="ARBA" id="ARBA00023180"/>
    </source>
</evidence>
<gene>
    <name evidence="7" type="ORF">EVEC_LOCUS5787</name>
</gene>
<keyword evidence="1" id="KW-0147">Chitin-binding</keyword>
<dbReference type="AlphaFoldDB" id="A0A0N4V7B3"/>
<reference evidence="9" key="1">
    <citation type="submission" date="2017-02" db="UniProtKB">
        <authorList>
            <consortium name="WormBaseParasite"/>
        </authorList>
    </citation>
    <scope>IDENTIFICATION</scope>
</reference>
<evidence type="ECO:0000256" key="1">
    <source>
        <dbReference type="ARBA" id="ARBA00022669"/>
    </source>
</evidence>
<evidence type="ECO:0000256" key="3">
    <source>
        <dbReference type="ARBA" id="ARBA00022737"/>
    </source>
</evidence>
<dbReference type="SMART" id="SM00494">
    <property type="entry name" value="ChtBD2"/>
    <property type="match status" value="2"/>
</dbReference>
<dbReference type="Proteomes" id="UP000274131">
    <property type="component" value="Unassembled WGS sequence"/>
</dbReference>
<evidence type="ECO:0000313" key="9">
    <source>
        <dbReference type="WBParaSite" id="EVEC_0000617601-mRNA-1"/>
    </source>
</evidence>
<dbReference type="InterPro" id="IPR051940">
    <property type="entry name" value="Chitin_bind-dev_reg"/>
</dbReference>
<dbReference type="OrthoDB" id="5914859at2759"/>
<reference evidence="7 8" key="2">
    <citation type="submission" date="2018-10" db="EMBL/GenBank/DDBJ databases">
        <authorList>
            <consortium name="Pathogen Informatics"/>
        </authorList>
    </citation>
    <scope>NUCLEOTIDE SEQUENCE [LARGE SCALE GENOMIC DNA]</scope>
</reference>
<evidence type="ECO:0000313" key="8">
    <source>
        <dbReference type="Proteomes" id="UP000274131"/>
    </source>
</evidence>
<feature type="domain" description="Chitin-binding type-2" evidence="6">
    <location>
        <begin position="105"/>
        <end position="159"/>
    </location>
</feature>
<dbReference type="PANTHER" id="PTHR23301">
    <property type="entry name" value="CHITIN BINDING PERITROPHIN-A"/>
    <property type="match status" value="1"/>
</dbReference>
<evidence type="ECO:0000259" key="6">
    <source>
        <dbReference type="PROSITE" id="PS50940"/>
    </source>
</evidence>
<dbReference type="PROSITE" id="PS50940">
    <property type="entry name" value="CHIT_BIND_II"/>
    <property type="match status" value="1"/>
</dbReference>
<organism evidence="9">
    <name type="scientific">Enterobius vermicularis</name>
    <name type="common">Human pinworm</name>
    <dbReference type="NCBI Taxonomy" id="51028"/>
    <lineage>
        <taxon>Eukaryota</taxon>
        <taxon>Metazoa</taxon>
        <taxon>Ecdysozoa</taxon>
        <taxon>Nematoda</taxon>
        <taxon>Chromadorea</taxon>
        <taxon>Rhabditida</taxon>
        <taxon>Spirurina</taxon>
        <taxon>Oxyuridomorpha</taxon>
        <taxon>Oxyuroidea</taxon>
        <taxon>Oxyuridae</taxon>
        <taxon>Enterobius</taxon>
    </lineage>
</organism>
<keyword evidence="8" id="KW-1185">Reference proteome</keyword>
<dbReference type="SUPFAM" id="SSF57625">
    <property type="entry name" value="Invertebrate chitin-binding proteins"/>
    <property type="match status" value="1"/>
</dbReference>
<keyword evidence="5" id="KW-0325">Glycoprotein</keyword>
<evidence type="ECO:0000256" key="4">
    <source>
        <dbReference type="ARBA" id="ARBA00023157"/>
    </source>
</evidence>
<evidence type="ECO:0000313" key="7">
    <source>
        <dbReference type="EMBL" id="VDD91036.1"/>
    </source>
</evidence>
<dbReference type="InterPro" id="IPR002557">
    <property type="entry name" value="Chitin-bd_dom"/>
</dbReference>
<keyword evidence="4" id="KW-1015">Disulfide bond</keyword>
<keyword evidence="2" id="KW-0732">Signal</keyword>
<dbReference type="WBParaSite" id="EVEC_0000617601-mRNA-1">
    <property type="protein sequence ID" value="EVEC_0000617601-mRNA-1"/>
    <property type="gene ID" value="EVEC_0000617601"/>
</dbReference>
<keyword evidence="3" id="KW-0677">Repeat</keyword>
<dbReference type="GO" id="GO:0005576">
    <property type="term" value="C:extracellular region"/>
    <property type="evidence" value="ECO:0007669"/>
    <property type="project" value="InterPro"/>
</dbReference>
<dbReference type="GO" id="GO:0008061">
    <property type="term" value="F:chitin binding"/>
    <property type="evidence" value="ECO:0007669"/>
    <property type="project" value="UniProtKB-KW"/>
</dbReference>
<dbReference type="InterPro" id="IPR036508">
    <property type="entry name" value="Chitin-bd_dom_sf"/>
</dbReference>
<sequence length="514" mass="54887">MKTATAQAQPAVISTRLVKKLNTFNSAEVPLREMKLTLSTEPPVILKVVPPPALVDEESSENLYFNPDLVTRVAKVDSTERPSLAEILAVEQKPVLLPGESAPEVFTCNSKTDGVYTKGCSDVFVLCKAETTIIFRCPDNKIFDIKTGTCIPRPDGCPPPAILDGPYKSSRLKPALNAEKQQLKLLYRLDDKKLVLIKSEVAPLPVAAHEYRYPIDPSSPLQVPEIELPTRQTPIHHEVVLETSSMLVETPKASSMTPTRTGPGRLTAVPAPFVETPKIVSATPARTSSERLSAAPAAVSVAQTATPVAPVKTGCGKLPRTPAAFTETPAAPSVTPARSGCGRLAAAPEALAERLGVAPVALFKAGKGRLSAPPAAVVAEPTAAPLTSTRTGYFALPLDRRIAHVVTPNDAGVVEEETGEFYSAFSCLFHPDGVYPLPGSLSSVVLCNSGDTVILNCPGDFVVNEKELKCVAKTQKTRGKHAMAWDMESSHLDVRLVIMFRCLGIATVSLAHHH</sequence>
<dbReference type="Pfam" id="PF01607">
    <property type="entry name" value="CBM_14"/>
    <property type="match status" value="1"/>
</dbReference>
<proteinExistence type="predicted"/>
<protein>
    <submittedName>
        <fullName evidence="9">Chitin-binding type-2 domain-containing protein</fullName>
    </submittedName>
</protein>
<evidence type="ECO:0000256" key="2">
    <source>
        <dbReference type="ARBA" id="ARBA00022729"/>
    </source>
</evidence>
<accession>A0A0N4V7B3</accession>
<dbReference type="EMBL" id="UXUI01008269">
    <property type="protein sequence ID" value="VDD91036.1"/>
    <property type="molecule type" value="Genomic_DNA"/>
</dbReference>
<name>A0A0N4V7B3_ENTVE</name>